<reference evidence="1" key="1">
    <citation type="submission" date="2023-03" db="EMBL/GenBank/DDBJ databases">
        <authorList>
            <person name="Shen W."/>
            <person name="Cai J."/>
        </authorList>
    </citation>
    <scope>NUCLEOTIDE SEQUENCE</scope>
    <source>
        <strain evidence="1">K69-2</strain>
    </source>
</reference>
<evidence type="ECO:0000313" key="1">
    <source>
        <dbReference type="EMBL" id="MDT2689638.1"/>
    </source>
</evidence>
<dbReference type="AlphaFoldDB" id="A0AAE4HML8"/>
<dbReference type="EMBL" id="JARPZN010000002">
    <property type="protein sequence ID" value="MDT2689638.1"/>
    <property type="molecule type" value="Genomic_DNA"/>
</dbReference>
<gene>
    <name evidence="1" type="ORF">P7E30_05345</name>
</gene>
<proteinExistence type="predicted"/>
<sequence>MKITIEATPNEVKELLQAIRSSEEQQILYNPTTGYGTVIPQKK</sequence>
<name>A0AAE4HML8_ENTGA</name>
<dbReference type="Proteomes" id="UP001183682">
    <property type="component" value="Unassembled WGS sequence"/>
</dbReference>
<organism evidence="1 2">
    <name type="scientific">Enterococcus gallinarum</name>
    <dbReference type="NCBI Taxonomy" id="1353"/>
    <lineage>
        <taxon>Bacteria</taxon>
        <taxon>Bacillati</taxon>
        <taxon>Bacillota</taxon>
        <taxon>Bacilli</taxon>
        <taxon>Lactobacillales</taxon>
        <taxon>Enterococcaceae</taxon>
        <taxon>Enterococcus</taxon>
    </lineage>
</organism>
<evidence type="ECO:0000313" key="2">
    <source>
        <dbReference type="Proteomes" id="UP001183682"/>
    </source>
</evidence>
<dbReference type="RefSeq" id="WP_263864509.1">
    <property type="nucleotide sequence ID" value="NZ_CP050485.1"/>
</dbReference>
<protein>
    <submittedName>
        <fullName evidence="1">Uncharacterized protein</fullName>
    </submittedName>
</protein>
<comment type="caution">
    <text evidence="1">The sequence shown here is derived from an EMBL/GenBank/DDBJ whole genome shotgun (WGS) entry which is preliminary data.</text>
</comment>
<accession>A0AAE4HML8</accession>